<proteinExistence type="predicted"/>
<sequence>MSKNLRALTAIVLSQLLIEWMGFFLGIPLSKILVLTVLSSLVEILMHLFLSKKSKVTLGDKEIWHQYFLFVKKTLWFSILLVAIFLFYSIIKSDSFMLYFYWHIFVLFHCLGYIICLNNIKMNRKN</sequence>
<accession>A0A0F3HEQ8</accession>
<keyword evidence="1" id="KW-0472">Membrane</keyword>
<evidence type="ECO:0000313" key="3">
    <source>
        <dbReference type="EMBL" id="QEM32049.1"/>
    </source>
</evidence>
<reference evidence="2 4" key="1">
    <citation type="submission" date="2017-08" db="EMBL/GenBank/DDBJ databases">
        <title>Streptococcus salivarius strain HS0302 Genome.</title>
        <authorList>
            <person name="Smith J."/>
            <person name="Deng P."/>
            <person name="Geng M."/>
        </authorList>
    </citation>
    <scope>NUCLEOTIDE SEQUENCE [LARGE SCALE GENOMIC DNA]</scope>
    <source>
        <strain evidence="2 4">HS0302</strain>
    </source>
</reference>
<dbReference type="EMBL" id="NSIW01000016">
    <property type="protein sequence ID" value="PZD55901.1"/>
    <property type="molecule type" value="Genomic_DNA"/>
</dbReference>
<organism evidence="2 4">
    <name type="scientific">Streptococcus salivarius</name>
    <dbReference type="NCBI Taxonomy" id="1304"/>
    <lineage>
        <taxon>Bacteria</taxon>
        <taxon>Bacillati</taxon>
        <taxon>Bacillota</taxon>
        <taxon>Bacilli</taxon>
        <taxon>Lactobacillales</taxon>
        <taxon>Streptococcaceae</taxon>
        <taxon>Streptococcus</taxon>
    </lineage>
</organism>
<evidence type="ECO:0000313" key="4">
    <source>
        <dbReference type="Proteomes" id="UP000248776"/>
    </source>
</evidence>
<dbReference type="Proteomes" id="UP000248776">
    <property type="component" value="Unassembled WGS sequence"/>
</dbReference>
<evidence type="ECO:0000313" key="5">
    <source>
        <dbReference type="Proteomes" id="UP000322622"/>
    </source>
</evidence>
<feature type="transmembrane region" description="Helical" evidence="1">
    <location>
        <begin position="97"/>
        <end position="120"/>
    </location>
</feature>
<name>A0A0F3HEQ8_STRSL</name>
<dbReference type="EMBL" id="CP040804">
    <property type="protein sequence ID" value="QEM32049.1"/>
    <property type="molecule type" value="Genomic_DNA"/>
</dbReference>
<gene>
    <name evidence="2" type="ORF">CKU37_07865</name>
    <name evidence="3" type="ORF">FHI56_03795</name>
</gene>
<reference evidence="3 5" key="2">
    <citation type="submission" date="2019-06" db="EMBL/GenBank/DDBJ databases">
        <title>Complete genome sequence of Streptococcus salivarius LAB813.</title>
        <authorList>
            <person name="Levesque C.M."/>
            <person name="Gong S.-G."/>
            <person name="Dufour D."/>
            <person name="Barbour A."/>
        </authorList>
    </citation>
    <scope>NUCLEOTIDE SEQUENCE [LARGE SCALE GENOMIC DNA]</scope>
    <source>
        <strain evidence="3 5">LAB813</strain>
    </source>
</reference>
<keyword evidence="1" id="KW-0812">Transmembrane</keyword>
<evidence type="ECO:0000313" key="2">
    <source>
        <dbReference type="EMBL" id="PZD55901.1"/>
    </source>
</evidence>
<feature type="transmembrane region" description="Helical" evidence="1">
    <location>
        <begin position="7"/>
        <end position="26"/>
    </location>
</feature>
<keyword evidence="1" id="KW-1133">Transmembrane helix</keyword>
<protein>
    <submittedName>
        <fullName evidence="2">Bacteriocin secretion protein</fullName>
    </submittedName>
</protein>
<feature type="transmembrane region" description="Helical" evidence="1">
    <location>
        <begin position="32"/>
        <end position="50"/>
    </location>
</feature>
<evidence type="ECO:0000256" key="1">
    <source>
        <dbReference type="SAM" id="Phobius"/>
    </source>
</evidence>
<dbReference type="AlphaFoldDB" id="A0A0F3HEQ8"/>
<feature type="transmembrane region" description="Helical" evidence="1">
    <location>
        <begin position="70"/>
        <end position="91"/>
    </location>
</feature>
<dbReference type="Proteomes" id="UP000322622">
    <property type="component" value="Chromosome"/>
</dbReference>